<comment type="caution">
    <text evidence="7">The sequence shown here is derived from an EMBL/GenBank/DDBJ whole genome shotgun (WGS) entry which is preliminary data.</text>
</comment>
<evidence type="ECO:0000256" key="2">
    <source>
        <dbReference type="ARBA" id="ARBA00022692"/>
    </source>
</evidence>
<keyword evidence="4 5" id="KW-0472">Membrane</keyword>
<evidence type="ECO:0000256" key="1">
    <source>
        <dbReference type="ARBA" id="ARBA00004141"/>
    </source>
</evidence>
<evidence type="ECO:0000256" key="3">
    <source>
        <dbReference type="ARBA" id="ARBA00022989"/>
    </source>
</evidence>
<keyword evidence="3 5" id="KW-1133">Transmembrane helix</keyword>
<dbReference type="Proteomes" id="UP000280271">
    <property type="component" value="Unassembled WGS sequence"/>
</dbReference>
<dbReference type="Pfam" id="PF04138">
    <property type="entry name" value="GtrA_DPMS_TM"/>
    <property type="match status" value="1"/>
</dbReference>
<proteinExistence type="predicted"/>
<protein>
    <recommendedName>
        <fullName evidence="6">GtrA/DPMS transmembrane domain-containing protein</fullName>
    </recommendedName>
</protein>
<name>A0ABX9TW32_9GAMM</name>
<accession>A0ABX9TW32</accession>
<evidence type="ECO:0000259" key="6">
    <source>
        <dbReference type="Pfam" id="PF04138"/>
    </source>
</evidence>
<dbReference type="InterPro" id="IPR007267">
    <property type="entry name" value="GtrA_DPMS_TM"/>
</dbReference>
<dbReference type="RefSeq" id="WP_120373643.1">
    <property type="nucleotide sequence ID" value="NZ_RCHC01000009.1"/>
</dbReference>
<dbReference type="EMBL" id="RCHC01000009">
    <property type="protein sequence ID" value="RLL21522.1"/>
    <property type="molecule type" value="Genomic_DNA"/>
</dbReference>
<reference evidence="7 8" key="1">
    <citation type="submission" date="2018-09" db="EMBL/GenBank/DDBJ databases">
        <title>The draft genome of Acinetobacter sp. strains.</title>
        <authorList>
            <person name="Qin J."/>
            <person name="Feng Y."/>
            <person name="Zong Z."/>
        </authorList>
    </citation>
    <scope>NUCLEOTIDE SEQUENCE [LARGE SCALE GENOMIC DNA]</scope>
    <source>
        <strain evidence="7 8">WCHAc060005</strain>
    </source>
</reference>
<keyword evidence="2 5" id="KW-0812">Transmembrane</keyword>
<sequence length="121" mass="14007">MKKFYFFCLVGGVGFIFDYLVFSVTNIFLNTYTSKIIGFICAAQLTYFMNKFITFSQCNAIYTAYIFGQVKGFLINMFIFTVIYSFTRNQNIGFLVAAGITVIFNFFYANFFAFKTKPEGY</sequence>
<feature type="transmembrane region" description="Helical" evidence="5">
    <location>
        <begin position="92"/>
        <end position="114"/>
    </location>
</feature>
<keyword evidence="8" id="KW-1185">Reference proteome</keyword>
<evidence type="ECO:0000313" key="7">
    <source>
        <dbReference type="EMBL" id="RLL21522.1"/>
    </source>
</evidence>
<feature type="domain" description="GtrA/DPMS transmembrane" evidence="6">
    <location>
        <begin position="7"/>
        <end position="114"/>
    </location>
</feature>
<evidence type="ECO:0000313" key="8">
    <source>
        <dbReference type="Proteomes" id="UP000280271"/>
    </source>
</evidence>
<evidence type="ECO:0000256" key="5">
    <source>
        <dbReference type="SAM" id="Phobius"/>
    </source>
</evidence>
<comment type="subcellular location">
    <subcellularLocation>
        <location evidence="1">Membrane</location>
        <topology evidence="1">Multi-pass membrane protein</topology>
    </subcellularLocation>
</comment>
<organism evidence="7 8">
    <name type="scientific">Acinetobacter chengduensis</name>
    <dbReference type="NCBI Taxonomy" id="2420890"/>
    <lineage>
        <taxon>Bacteria</taxon>
        <taxon>Pseudomonadati</taxon>
        <taxon>Pseudomonadota</taxon>
        <taxon>Gammaproteobacteria</taxon>
        <taxon>Moraxellales</taxon>
        <taxon>Moraxellaceae</taxon>
        <taxon>Acinetobacter</taxon>
    </lineage>
</organism>
<feature type="transmembrane region" description="Helical" evidence="5">
    <location>
        <begin position="62"/>
        <end position="86"/>
    </location>
</feature>
<gene>
    <name evidence="7" type="ORF">D9K81_09815</name>
</gene>
<evidence type="ECO:0000256" key="4">
    <source>
        <dbReference type="ARBA" id="ARBA00023136"/>
    </source>
</evidence>